<keyword evidence="1" id="KW-0732">Signal</keyword>
<dbReference type="Pfam" id="PF02098">
    <property type="entry name" value="His_binding"/>
    <property type="match status" value="1"/>
</dbReference>
<accession>A0A0K8RLA5</accession>
<feature type="chain" id="PRO_5005518548" evidence="1">
    <location>
        <begin position="22"/>
        <end position="220"/>
    </location>
</feature>
<evidence type="ECO:0000313" key="2">
    <source>
        <dbReference type="EMBL" id="JAA71668.1"/>
    </source>
</evidence>
<reference evidence="2" key="1">
    <citation type="submission" date="2012-12" db="EMBL/GenBank/DDBJ databases">
        <title>Identification and characterization of a phenylalanine ammonia-lyase gene family in Isatis indigotica Fort.</title>
        <authorList>
            <person name="Liu Q."/>
            <person name="Chen J."/>
            <person name="Zhou X."/>
            <person name="Di P."/>
            <person name="Xiao Y."/>
            <person name="Xuan H."/>
            <person name="Zhang L."/>
            <person name="Chen W."/>
        </authorList>
    </citation>
    <scope>NUCLEOTIDE SEQUENCE</scope>
    <source>
        <tissue evidence="2">Salivary gland</tissue>
    </source>
</reference>
<dbReference type="GO" id="GO:0030682">
    <property type="term" value="P:symbiont-mediated perturbation of host defenses"/>
    <property type="evidence" value="ECO:0007669"/>
    <property type="project" value="InterPro"/>
</dbReference>
<dbReference type="SUPFAM" id="SSF50814">
    <property type="entry name" value="Lipocalins"/>
    <property type="match status" value="1"/>
</dbReference>
<dbReference type="InterPro" id="IPR002970">
    <property type="entry name" value="Tick_his-bd"/>
</dbReference>
<protein>
    <submittedName>
        <fullName evidence="2">Putative salivary lipocalin</fullName>
    </submittedName>
</protein>
<dbReference type="EMBL" id="GADI01002140">
    <property type="protein sequence ID" value="JAA71668.1"/>
    <property type="molecule type" value="mRNA"/>
</dbReference>
<name>A0A0K8RLA5_IXORI</name>
<dbReference type="InterPro" id="IPR012674">
    <property type="entry name" value="Calycin"/>
</dbReference>
<feature type="signal peptide" evidence="1">
    <location>
        <begin position="1"/>
        <end position="21"/>
    </location>
</feature>
<dbReference type="GO" id="GO:0043176">
    <property type="term" value="F:amine binding"/>
    <property type="evidence" value="ECO:0007669"/>
    <property type="project" value="InterPro"/>
</dbReference>
<sequence length="220" mass="25791">MIALVYVVATALACCCAHVEAGPTSQTYSLLPREDNPVRMAKPKNNSERLWLTREKVYLVYRSEKNDTEFGGEAQCVQMKALHIDPPRKKFLWNTLVRKLKVRSRLLYRNNQTGHMEESTVTITTKKSYKNLTYDDMFSIGEETYTTYIYKDYELLFTDYQTCFTIRRPSDDVYMVWMIGRLNITDINPECETAYHGPVNEYGCSVMKPKYYVYDKQICH</sequence>
<evidence type="ECO:0000256" key="1">
    <source>
        <dbReference type="SAM" id="SignalP"/>
    </source>
</evidence>
<dbReference type="AlphaFoldDB" id="A0A0K8RLA5"/>
<dbReference type="Gene3D" id="2.40.128.20">
    <property type="match status" value="1"/>
</dbReference>
<proteinExistence type="evidence at transcript level"/>
<organism evidence="2">
    <name type="scientific">Ixodes ricinus</name>
    <name type="common">Common tick</name>
    <name type="synonym">Acarus ricinus</name>
    <dbReference type="NCBI Taxonomy" id="34613"/>
    <lineage>
        <taxon>Eukaryota</taxon>
        <taxon>Metazoa</taxon>
        <taxon>Ecdysozoa</taxon>
        <taxon>Arthropoda</taxon>
        <taxon>Chelicerata</taxon>
        <taxon>Arachnida</taxon>
        <taxon>Acari</taxon>
        <taxon>Parasitiformes</taxon>
        <taxon>Ixodida</taxon>
        <taxon>Ixodoidea</taxon>
        <taxon>Ixodidae</taxon>
        <taxon>Ixodinae</taxon>
        <taxon>Ixodes</taxon>
    </lineage>
</organism>